<proteinExistence type="predicted"/>
<dbReference type="EMBL" id="HBEJ01008174">
    <property type="protein sequence ID" value="CAD8368195.1"/>
    <property type="molecule type" value="Transcribed_RNA"/>
</dbReference>
<sequence length="102" mass="11281">MVQAEGSSWGYGIRAVLGANPSALAELDIDNQLYPTVLSRAGKDIGLGAVFSMLREQPDLLAAGGEGNALTRESKKSSSSLPKLRVRRIKQWRHRPYMYSYR</sequence>
<gene>
    <name evidence="1" type="ORF">MPOL1434_LOCUS4814</name>
</gene>
<accession>A0A7S0AMG5</accession>
<reference evidence="1" key="1">
    <citation type="submission" date="2021-01" db="EMBL/GenBank/DDBJ databases">
        <authorList>
            <person name="Corre E."/>
            <person name="Pelletier E."/>
            <person name="Niang G."/>
            <person name="Scheremetjew M."/>
            <person name="Finn R."/>
            <person name="Kale V."/>
            <person name="Holt S."/>
            <person name="Cochrane G."/>
            <person name="Meng A."/>
            <person name="Brown T."/>
            <person name="Cohen L."/>
        </authorList>
    </citation>
    <scope>NUCLEOTIDE SEQUENCE</scope>
    <source>
        <strain evidence="1">CCMP3303</strain>
    </source>
</reference>
<evidence type="ECO:0000313" key="1">
    <source>
        <dbReference type="EMBL" id="CAD8368195.1"/>
    </source>
</evidence>
<dbReference type="AlphaFoldDB" id="A0A7S0AMG5"/>
<name>A0A7S0AMG5_9STRA</name>
<organism evidence="1">
    <name type="scientific">Minutocellus polymorphus</name>
    <dbReference type="NCBI Taxonomy" id="265543"/>
    <lineage>
        <taxon>Eukaryota</taxon>
        <taxon>Sar</taxon>
        <taxon>Stramenopiles</taxon>
        <taxon>Ochrophyta</taxon>
        <taxon>Bacillariophyta</taxon>
        <taxon>Mediophyceae</taxon>
        <taxon>Cymatosirophycidae</taxon>
        <taxon>Cymatosirales</taxon>
        <taxon>Cymatosiraceae</taxon>
        <taxon>Minutocellus</taxon>
    </lineage>
</organism>
<protein>
    <submittedName>
        <fullName evidence="1">Uncharacterized protein</fullName>
    </submittedName>
</protein>